<accession>A8NDV4</accession>
<feature type="compositionally biased region" description="Basic and acidic residues" evidence="6">
    <location>
        <begin position="982"/>
        <end position="991"/>
    </location>
</feature>
<feature type="compositionally biased region" description="Basic residues" evidence="6">
    <location>
        <begin position="186"/>
        <end position="199"/>
    </location>
</feature>
<dbReference type="KEGG" id="cci:CC1G_10091"/>
<comment type="subcellular location">
    <subcellularLocation>
        <location evidence="1">Membrane</location>
        <topology evidence="1">Multi-pass membrane protein</topology>
    </subcellularLocation>
</comment>
<feature type="compositionally biased region" description="Low complexity" evidence="6">
    <location>
        <begin position="162"/>
        <end position="175"/>
    </location>
</feature>
<keyword evidence="5 7" id="KW-0472">Membrane</keyword>
<dbReference type="AlphaFoldDB" id="A8NDV4"/>
<dbReference type="OMA" id="LIVLWTW"/>
<evidence type="ECO:0008006" key="10">
    <source>
        <dbReference type="Google" id="ProtNLM"/>
    </source>
</evidence>
<evidence type="ECO:0000313" key="8">
    <source>
        <dbReference type="EMBL" id="EAU88963.2"/>
    </source>
</evidence>
<name>A8NDV4_COPC7</name>
<feature type="region of interest" description="Disordered" evidence="6">
    <location>
        <begin position="152"/>
        <end position="248"/>
    </location>
</feature>
<feature type="region of interest" description="Disordered" evidence="6">
    <location>
        <begin position="14"/>
        <end position="117"/>
    </location>
</feature>
<feature type="transmembrane region" description="Helical" evidence="7">
    <location>
        <begin position="521"/>
        <end position="543"/>
    </location>
</feature>
<feature type="transmembrane region" description="Helical" evidence="7">
    <location>
        <begin position="362"/>
        <end position="379"/>
    </location>
</feature>
<dbReference type="PANTHER" id="PTHR12385">
    <property type="entry name" value="CHOLINE TRANSPORTER-LIKE (SLC FAMILY 44)"/>
    <property type="match status" value="1"/>
</dbReference>
<evidence type="ECO:0000256" key="6">
    <source>
        <dbReference type="SAM" id="MobiDB-lite"/>
    </source>
</evidence>
<evidence type="ECO:0000256" key="3">
    <source>
        <dbReference type="ARBA" id="ARBA00022692"/>
    </source>
</evidence>
<feature type="compositionally biased region" description="Low complexity" evidence="6">
    <location>
        <begin position="925"/>
        <end position="935"/>
    </location>
</feature>
<protein>
    <recommendedName>
        <fullName evidence="10">Plasma-membrane choline transporter-domain-containing protein</fullName>
    </recommendedName>
</protein>
<dbReference type="GeneID" id="6009363"/>
<dbReference type="HOGENOM" id="CLU_008052_0_0_1"/>
<feature type="compositionally biased region" description="Acidic residues" evidence="6">
    <location>
        <begin position="789"/>
        <end position="801"/>
    </location>
</feature>
<feature type="compositionally biased region" description="Low complexity" evidence="6">
    <location>
        <begin position="867"/>
        <end position="888"/>
    </location>
</feature>
<feature type="compositionally biased region" description="Low complexity" evidence="6">
    <location>
        <begin position="966"/>
        <end position="976"/>
    </location>
</feature>
<feature type="transmembrane region" description="Helical" evidence="7">
    <location>
        <begin position="563"/>
        <end position="587"/>
    </location>
</feature>
<dbReference type="STRING" id="240176.A8NDV4"/>
<dbReference type="OrthoDB" id="420519at2759"/>
<dbReference type="eggNOG" id="KOG1362">
    <property type="taxonomic scope" value="Eukaryota"/>
</dbReference>
<reference evidence="8 9" key="1">
    <citation type="journal article" date="2010" name="Proc. Natl. Acad. Sci. U.S.A.">
        <title>Insights into evolution of multicellular fungi from the assembled chromosomes of the mushroom Coprinopsis cinerea (Coprinus cinereus).</title>
        <authorList>
            <person name="Stajich J.E."/>
            <person name="Wilke S.K."/>
            <person name="Ahren D."/>
            <person name="Au C.H."/>
            <person name="Birren B.W."/>
            <person name="Borodovsky M."/>
            <person name="Burns C."/>
            <person name="Canback B."/>
            <person name="Casselton L.A."/>
            <person name="Cheng C.K."/>
            <person name="Deng J."/>
            <person name="Dietrich F.S."/>
            <person name="Fargo D.C."/>
            <person name="Farman M.L."/>
            <person name="Gathman A.C."/>
            <person name="Goldberg J."/>
            <person name="Guigo R."/>
            <person name="Hoegger P.J."/>
            <person name="Hooker J.B."/>
            <person name="Huggins A."/>
            <person name="James T.Y."/>
            <person name="Kamada T."/>
            <person name="Kilaru S."/>
            <person name="Kodira C."/>
            <person name="Kues U."/>
            <person name="Kupfer D."/>
            <person name="Kwan H.S."/>
            <person name="Lomsadze A."/>
            <person name="Li W."/>
            <person name="Lilly W.W."/>
            <person name="Ma L.J."/>
            <person name="Mackey A.J."/>
            <person name="Manning G."/>
            <person name="Martin F."/>
            <person name="Muraguchi H."/>
            <person name="Natvig D.O."/>
            <person name="Palmerini H."/>
            <person name="Ramesh M.A."/>
            <person name="Rehmeyer C.J."/>
            <person name="Roe B.A."/>
            <person name="Shenoy N."/>
            <person name="Stanke M."/>
            <person name="Ter-Hovhannisyan V."/>
            <person name="Tunlid A."/>
            <person name="Velagapudi R."/>
            <person name="Vision T.J."/>
            <person name="Zeng Q."/>
            <person name="Zolan M.E."/>
            <person name="Pukkila P.J."/>
        </authorList>
    </citation>
    <scope>NUCLEOTIDE SEQUENCE [LARGE SCALE GENOMIC DNA]</scope>
    <source>
        <strain evidence="9">Okayama-7 / 130 / ATCC MYA-4618 / FGSC 9003</strain>
    </source>
</reference>
<dbReference type="InterPro" id="IPR007603">
    <property type="entry name" value="Choline_transptr-like"/>
</dbReference>
<organism evidence="8 9">
    <name type="scientific">Coprinopsis cinerea (strain Okayama-7 / 130 / ATCC MYA-4618 / FGSC 9003)</name>
    <name type="common">Inky cap fungus</name>
    <name type="synonym">Hormographiella aspergillata</name>
    <dbReference type="NCBI Taxonomy" id="240176"/>
    <lineage>
        <taxon>Eukaryota</taxon>
        <taxon>Fungi</taxon>
        <taxon>Dikarya</taxon>
        <taxon>Basidiomycota</taxon>
        <taxon>Agaricomycotina</taxon>
        <taxon>Agaricomycetes</taxon>
        <taxon>Agaricomycetidae</taxon>
        <taxon>Agaricales</taxon>
        <taxon>Agaricineae</taxon>
        <taxon>Psathyrellaceae</taxon>
        <taxon>Coprinopsis</taxon>
    </lineage>
</organism>
<dbReference type="VEuPathDB" id="FungiDB:CC1G_10091"/>
<feature type="compositionally biased region" description="Polar residues" evidence="6">
    <location>
        <begin position="936"/>
        <end position="947"/>
    </location>
</feature>
<feature type="transmembrane region" description="Helical" evidence="7">
    <location>
        <begin position="646"/>
        <end position="668"/>
    </location>
</feature>
<dbReference type="InParanoid" id="A8NDV4"/>
<feature type="transmembrane region" description="Helical" evidence="7">
    <location>
        <begin position="296"/>
        <end position="317"/>
    </location>
</feature>
<keyword evidence="4 7" id="KW-1133">Transmembrane helix</keyword>
<keyword evidence="9" id="KW-1185">Reference proteome</keyword>
<feature type="compositionally biased region" description="Acidic residues" evidence="6">
    <location>
        <begin position="769"/>
        <end position="779"/>
    </location>
</feature>
<evidence type="ECO:0000256" key="4">
    <source>
        <dbReference type="ARBA" id="ARBA00022989"/>
    </source>
</evidence>
<feature type="compositionally biased region" description="Polar residues" evidence="6">
    <location>
        <begin position="856"/>
        <end position="866"/>
    </location>
</feature>
<gene>
    <name evidence="8" type="ORF">CC1G_10091</name>
</gene>
<keyword evidence="3 7" id="KW-0812">Transmembrane</keyword>
<evidence type="ECO:0000313" key="9">
    <source>
        <dbReference type="Proteomes" id="UP000001861"/>
    </source>
</evidence>
<feature type="transmembrane region" description="Helical" evidence="7">
    <location>
        <begin position="619"/>
        <end position="640"/>
    </location>
</feature>
<evidence type="ECO:0000256" key="5">
    <source>
        <dbReference type="ARBA" id="ARBA00023136"/>
    </source>
</evidence>
<feature type="region of interest" description="Disordered" evidence="6">
    <location>
        <begin position="705"/>
        <end position="1006"/>
    </location>
</feature>
<feature type="transmembrane region" description="Helical" evidence="7">
    <location>
        <begin position="253"/>
        <end position="276"/>
    </location>
</feature>
<evidence type="ECO:0000256" key="1">
    <source>
        <dbReference type="ARBA" id="ARBA00004141"/>
    </source>
</evidence>
<feature type="compositionally biased region" description="Low complexity" evidence="6">
    <location>
        <begin position="705"/>
        <end position="750"/>
    </location>
</feature>
<dbReference type="GO" id="GO:0005886">
    <property type="term" value="C:plasma membrane"/>
    <property type="evidence" value="ECO:0007669"/>
    <property type="project" value="TreeGrafter"/>
</dbReference>
<feature type="transmembrane region" description="Helical" evidence="7">
    <location>
        <begin position="457"/>
        <end position="476"/>
    </location>
</feature>
<feature type="compositionally biased region" description="Low complexity" evidence="6">
    <location>
        <begin position="23"/>
        <end position="37"/>
    </location>
</feature>
<feature type="compositionally biased region" description="Low complexity" evidence="6">
    <location>
        <begin position="824"/>
        <end position="844"/>
    </location>
</feature>
<feature type="transmembrane region" description="Helical" evidence="7">
    <location>
        <begin position="324"/>
        <end position="350"/>
    </location>
</feature>
<feature type="transmembrane region" description="Helical" evidence="7">
    <location>
        <begin position="408"/>
        <end position="437"/>
    </location>
</feature>
<evidence type="ECO:0000256" key="2">
    <source>
        <dbReference type="ARBA" id="ARBA00007168"/>
    </source>
</evidence>
<dbReference type="RefSeq" id="XP_001832872.2">
    <property type="nucleotide sequence ID" value="XM_001832820.2"/>
</dbReference>
<dbReference type="PANTHER" id="PTHR12385:SF88">
    <property type="entry name" value="CHOLINE TRANSPORTER-LIKE PROTEIN CTL1"/>
    <property type="match status" value="1"/>
</dbReference>
<proteinExistence type="inferred from homology"/>
<comment type="caution">
    <text evidence="8">The sequence shown here is derived from an EMBL/GenBank/DDBJ whole genome shotgun (WGS) entry which is preliminary data.</text>
</comment>
<dbReference type="Pfam" id="PF04515">
    <property type="entry name" value="Choline_transpo"/>
    <property type="match status" value="1"/>
</dbReference>
<feature type="compositionally biased region" description="Basic and acidic residues" evidence="6">
    <location>
        <begin position="91"/>
        <end position="102"/>
    </location>
</feature>
<comment type="similarity">
    <text evidence="2">Belongs to the CTL (choline transporter-like) family.</text>
</comment>
<dbReference type="Proteomes" id="UP000001861">
    <property type="component" value="Unassembled WGS sequence"/>
</dbReference>
<dbReference type="EMBL" id="AACS02000002">
    <property type="protein sequence ID" value="EAU88963.2"/>
    <property type="molecule type" value="Genomic_DNA"/>
</dbReference>
<dbReference type="GO" id="GO:0022857">
    <property type="term" value="F:transmembrane transporter activity"/>
    <property type="evidence" value="ECO:0007669"/>
    <property type="project" value="InterPro"/>
</dbReference>
<sequence>MAASFAAYASQYLNRQQRPPDASMLSSSSHPMFFSFSTDDGSRGGHGPDSALLDDYDLDDPHLNLRDSGASESTARRPTTVQRDDEDDDDPYLRLDEDERTGRHGFQSREQQQRAPLIVADDDNASLSGSSHMGSPKGWLAHLAASPSLHIAAPTPRPVRSPSPATSSSSDSAPPEDLFGGPSSRKPQHQHRQSHRQHHPIPPPPRTQAHEPQSLSLTESLLPRDGRTRPLDVFSLPDPRHLPRGRRKHNDSVWTSLWLAGVTICVISAIILLFAARTPPGVPKRVLPYVTLLHTVPLLTILTILAAGVAYVHIFLLQIFVKPVMIATSVFVPVTLLISSLWAFIGSFMWEEGTDPTWGETVGLRLFSIIPLILAIYTGRRLLDLPHRLHTTSSTLTLTTHLLMTNPFLLALSPAILLAMLLASLPFLTLIFRLLLIGYSTGGPGKSTGWEWHVHTWANWCIAGAVGIWLWTWGVARGLLRMTTAGVIGAWYFADPSLPPPPPTSTHTIHSALFRSTGPSLGTIVLSALILTSIRFLTLLTIALQRLPVYLPVRIVPIIMPGIRWIVGYIDGVTTALSAYALVYAGLTGDPFMASARRSRVLVNGGQNARGRGMGGRRVAKEVLTFPFALSTYLFVAHTLGAPNEALGAAVLAAGTTGLVGLFCVGLVKDTADTLYLCYCIDKDTGDRRKEEVFIIFEPETANRAANAAGGASGGTQQQTQRGQRSAKPQSSTQHQPQRPSPSHAPQQHQPQHHRISSFTSNLTPPFSSDEESPQDGEVDPFKRSFVDGGEEDDMYADDDPTTSQQRSHAVGGAGGRPAPPIPQHVQQQRPQHQRQGSHGQSQVPVPINAFIQRNRGLSGSVTFSRSPPAAGPAGFPSMSPPTTAAAAQERMMTSTELNMKSHVFQGRAGGGYSVDDSSDEEEGVVGFVQGGSSSNTAPRSTSNVGMSVSGGMEEEDVNPFENAGELESGLSVSSSRTGGEQGKKDKKGGDDMEESDLFPGSGFFN</sequence>
<evidence type="ECO:0000256" key="7">
    <source>
        <dbReference type="SAM" id="Phobius"/>
    </source>
</evidence>
<feature type="compositionally biased region" description="Polar residues" evidence="6">
    <location>
        <begin position="70"/>
        <end position="81"/>
    </location>
</feature>